<dbReference type="SUPFAM" id="SSF51206">
    <property type="entry name" value="cAMP-binding domain-like"/>
    <property type="match status" value="1"/>
</dbReference>
<gene>
    <name evidence="2" type="ORF">M3P19_13020</name>
</gene>
<dbReference type="InterPro" id="IPR018490">
    <property type="entry name" value="cNMP-bd_dom_sf"/>
</dbReference>
<dbReference type="CDD" id="cd00038">
    <property type="entry name" value="CAP_ED"/>
    <property type="match status" value="1"/>
</dbReference>
<dbReference type="RefSeq" id="WP_249658124.1">
    <property type="nucleotide sequence ID" value="NZ_JAMFMA010000003.1"/>
</dbReference>
<dbReference type="InterPro" id="IPR000595">
    <property type="entry name" value="cNMP-bd_dom"/>
</dbReference>
<dbReference type="Pfam" id="PF00027">
    <property type="entry name" value="cNMP_binding"/>
    <property type="match status" value="1"/>
</dbReference>
<evidence type="ECO:0000313" key="2">
    <source>
        <dbReference type="EMBL" id="MCL6274936.1"/>
    </source>
</evidence>
<name>A0ABT0PUH6_9FLAO</name>
<evidence type="ECO:0000313" key="3">
    <source>
        <dbReference type="Proteomes" id="UP001203607"/>
    </source>
</evidence>
<dbReference type="InterPro" id="IPR014710">
    <property type="entry name" value="RmlC-like_jellyroll"/>
</dbReference>
<dbReference type="EMBL" id="JAMFMA010000003">
    <property type="protein sequence ID" value="MCL6274936.1"/>
    <property type="molecule type" value="Genomic_DNA"/>
</dbReference>
<proteinExistence type="predicted"/>
<dbReference type="Proteomes" id="UP001203607">
    <property type="component" value="Unassembled WGS sequence"/>
</dbReference>
<dbReference type="Gene3D" id="2.60.120.10">
    <property type="entry name" value="Jelly Rolls"/>
    <property type="match status" value="1"/>
</dbReference>
<organism evidence="2 3">
    <name type="scientific">Flagellimonas spongiicola</name>
    <dbReference type="NCBI Taxonomy" id="2942208"/>
    <lineage>
        <taxon>Bacteria</taxon>
        <taxon>Pseudomonadati</taxon>
        <taxon>Bacteroidota</taxon>
        <taxon>Flavobacteriia</taxon>
        <taxon>Flavobacteriales</taxon>
        <taxon>Flavobacteriaceae</taxon>
        <taxon>Flagellimonas</taxon>
    </lineage>
</organism>
<sequence length="191" mass="22368">MTESLINSISKHVELNSDEENLIKTFWSNKSLDKGDYILRNGETCRTDNFVVKGALKAYIINTESGKEEVLYFAIENWWATDIESFRTQKPSAYNIQAIESTEILQIRYDAFQDMLHQIPKLERFFRIILEGYVGSLQRRLIINNVMDAEKRYFDFIATYPKIAERVPNYLIASYLGITAEFLSRIRTKKQ</sequence>
<comment type="caution">
    <text evidence="2">The sequence shown here is derived from an EMBL/GenBank/DDBJ whole genome shotgun (WGS) entry which is preliminary data.</text>
</comment>
<feature type="domain" description="Cyclic nucleotide-binding" evidence="1">
    <location>
        <begin position="30"/>
        <end position="116"/>
    </location>
</feature>
<dbReference type="PROSITE" id="PS50042">
    <property type="entry name" value="CNMP_BINDING_3"/>
    <property type="match status" value="1"/>
</dbReference>
<protein>
    <submittedName>
        <fullName evidence="2">Crp/Fnr family transcriptional regulator</fullName>
    </submittedName>
</protein>
<keyword evidence="3" id="KW-1185">Reference proteome</keyword>
<accession>A0ABT0PUH6</accession>
<reference evidence="2 3" key="1">
    <citation type="submission" date="2022-05" db="EMBL/GenBank/DDBJ databases">
        <authorList>
            <person name="Park J.-S."/>
        </authorList>
    </citation>
    <scope>NUCLEOTIDE SEQUENCE [LARGE SCALE GENOMIC DNA]</scope>
    <source>
        <strain evidence="2 3">2012CJ35-5</strain>
    </source>
</reference>
<evidence type="ECO:0000259" key="1">
    <source>
        <dbReference type="PROSITE" id="PS50042"/>
    </source>
</evidence>